<proteinExistence type="predicted"/>
<sequence>MADKPKATPTVVTSFAKNPLVTPFVRPNDCSNIYRSGFLSVLDVAPTCMPEAFNSDPTFYFSPVYKDDVTLSCVKTASLQSVWSTLFCTWIAPEETSLPIVLSEDGVTSTVMSGFTSPGGLNAFGVRMVYQSSDVESRTGTDLGALQGATIAIGVVVPVVALAIIGALIFYWRSRKRQRAVDVPPAGGSTQYGQTPYGEMQQKNVAQAELPAATPVSNSPPLHIKENRRNCLRKRPEEMTRGDMHRLEN</sequence>
<keyword evidence="4" id="KW-1185">Reference proteome</keyword>
<evidence type="ECO:0000256" key="2">
    <source>
        <dbReference type="SAM" id="Phobius"/>
    </source>
</evidence>
<feature type="region of interest" description="Disordered" evidence="1">
    <location>
        <begin position="213"/>
        <end position="249"/>
    </location>
</feature>
<dbReference type="AlphaFoldDB" id="A0A9P1M959"/>
<feature type="transmembrane region" description="Helical" evidence="2">
    <location>
        <begin position="151"/>
        <end position="172"/>
    </location>
</feature>
<keyword evidence="2" id="KW-0812">Transmembrane</keyword>
<evidence type="ECO:0000313" key="3">
    <source>
        <dbReference type="EMBL" id="CAI4212340.1"/>
    </source>
</evidence>
<evidence type="ECO:0000313" key="4">
    <source>
        <dbReference type="Proteomes" id="UP000838763"/>
    </source>
</evidence>
<protein>
    <recommendedName>
        <fullName evidence="5">Mid2 domain-containing protein</fullName>
    </recommendedName>
</protein>
<dbReference type="OrthoDB" id="4770059at2759"/>
<reference evidence="3" key="1">
    <citation type="submission" date="2022-11" db="EMBL/GenBank/DDBJ databases">
        <authorList>
            <person name="Scott C."/>
            <person name="Bruce N."/>
        </authorList>
    </citation>
    <scope>NUCLEOTIDE SEQUENCE</scope>
</reference>
<organism evidence="3 4">
    <name type="scientific">Parascedosporium putredinis</name>
    <dbReference type="NCBI Taxonomy" id="1442378"/>
    <lineage>
        <taxon>Eukaryota</taxon>
        <taxon>Fungi</taxon>
        <taxon>Dikarya</taxon>
        <taxon>Ascomycota</taxon>
        <taxon>Pezizomycotina</taxon>
        <taxon>Sordariomycetes</taxon>
        <taxon>Hypocreomycetidae</taxon>
        <taxon>Microascales</taxon>
        <taxon>Microascaceae</taxon>
        <taxon>Parascedosporium</taxon>
    </lineage>
</organism>
<keyword evidence="2" id="KW-1133">Transmembrane helix</keyword>
<dbReference type="Proteomes" id="UP000838763">
    <property type="component" value="Unassembled WGS sequence"/>
</dbReference>
<accession>A0A9P1M959</accession>
<keyword evidence="2" id="KW-0472">Membrane</keyword>
<name>A0A9P1M959_9PEZI</name>
<evidence type="ECO:0008006" key="5">
    <source>
        <dbReference type="Google" id="ProtNLM"/>
    </source>
</evidence>
<dbReference type="CDD" id="cd12087">
    <property type="entry name" value="TM_EGFR-like"/>
    <property type="match status" value="1"/>
</dbReference>
<feature type="compositionally biased region" description="Basic and acidic residues" evidence="1">
    <location>
        <begin position="223"/>
        <end position="249"/>
    </location>
</feature>
<gene>
    <name evidence="3" type="ORF">PPNO1_LOCUS2106</name>
</gene>
<evidence type="ECO:0000256" key="1">
    <source>
        <dbReference type="SAM" id="MobiDB-lite"/>
    </source>
</evidence>
<dbReference type="EMBL" id="CALLCH030000004">
    <property type="protein sequence ID" value="CAI4212340.1"/>
    <property type="molecule type" value="Genomic_DNA"/>
</dbReference>
<comment type="caution">
    <text evidence="3">The sequence shown here is derived from an EMBL/GenBank/DDBJ whole genome shotgun (WGS) entry which is preliminary data.</text>
</comment>